<dbReference type="InterPro" id="IPR013780">
    <property type="entry name" value="Glyco_hydro_b"/>
</dbReference>
<dbReference type="Pfam" id="PF00128">
    <property type="entry name" value="Alpha-amylase"/>
    <property type="match status" value="1"/>
</dbReference>
<accession>A0A1E5LDH1</accession>
<dbReference type="STRING" id="1305675.BFG57_16810"/>
<gene>
    <name evidence="6" type="ORF">BFG57_16810</name>
</gene>
<sequence>MHRKWWKEAVAYQIYPRSFMDANGDGIGDIQGIILKLDYIQQLGIDLIWICPIYASPNDDNGYDISDYKQIMDDFGAMEDFDELLKEVHNRDMKLIMDLVINHTSDEHPWFIESRSAKDNPYRDYYIWKRDKNGAEPNNWESIFNGSAWEYDERTEEYYLHVFSRKQPDLNWENPNVRQDLYEMVNWWLDKGIDGFRVDAISHIKKVAGFPDLPNPKKKKYVPSFKGHMNREGIHVFLEELKHATFDRYDCVTVGEANGVTVEESDLWVGEKKGKFNMIFQFEHLDLWGKSTTGGLDIHTLKKTLTKWQIGLEGNGWNALFLENHDQPRSVSTWGNDKKYWKQSAKCLATLYFFMQGTPFIYQGQELGMTNVQFTSIDDYQDVATKNLYQTELANGKKPQEIMKVIWKNGRDNSRTPMQWDSGENAGFTTGKPWIKVNPNYKSVNVVREMEDDDSIYHYYKKLIQMRKDSELVVYGKYELMLEDHDYLYVYTRAHGEEVLLVITNLFPTITNFILPKKLAGKSSQLLLCNYEVSAKEDVRHFALRPYEARVYRFN</sequence>
<comment type="similarity">
    <text evidence="2">Belongs to the glycosyl hydrolase 13 family.</text>
</comment>
<dbReference type="PANTHER" id="PTHR10357">
    <property type="entry name" value="ALPHA-AMYLASE FAMILY MEMBER"/>
    <property type="match status" value="1"/>
</dbReference>
<comment type="caution">
    <text evidence="6">The sequence shown here is derived from an EMBL/GenBank/DDBJ whole genome shotgun (WGS) entry which is preliminary data.</text>
</comment>
<dbReference type="InterPro" id="IPR045857">
    <property type="entry name" value="O16G_dom_2"/>
</dbReference>
<protein>
    <submittedName>
        <fullName evidence="6">Glucohydrolase</fullName>
    </submittedName>
</protein>
<dbReference type="Gene3D" id="2.60.40.1180">
    <property type="entry name" value="Golgi alpha-mannosidase II"/>
    <property type="match status" value="1"/>
</dbReference>
<proteinExistence type="inferred from homology"/>
<reference evidence="6 7" key="1">
    <citation type="submission" date="2016-08" db="EMBL/GenBank/DDBJ databases">
        <title>Genome of Bacillus solimangrovi GH2-4.</title>
        <authorList>
            <person name="Lim S."/>
            <person name="Kim B.-C."/>
        </authorList>
    </citation>
    <scope>NUCLEOTIDE SEQUENCE [LARGE SCALE GENOMIC DNA]</scope>
    <source>
        <strain evidence="6 7">GH2-4</strain>
    </source>
</reference>
<dbReference type="SUPFAM" id="SSF51011">
    <property type="entry name" value="Glycosyl hydrolase domain"/>
    <property type="match status" value="1"/>
</dbReference>
<evidence type="ECO:0000256" key="1">
    <source>
        <dbReference type="ARBA" id="ARBA00004496"/>
    </source>
</evidence>
<dbReference type="EMBL" id="MJEH01000035">
    <property type="protein sequence ID" value="OEH92089.1"/>
    <property type="molecule type" value="Genomic_DNA"/>
</dbReference>
<evidence type="ECO:0000259" key="5">
    <source>
        <dbReference type="SMART" id="SM00642"/>
    </source>
</evidence>
<dbReference type="GO" id="GO:0005737">
    <property type="term" value="C:cytoplasm"/>
    <property type="evidence" value="ECO:0007669"/>
    <property type="project" value="UniProtKB-SubCell"/>
</dbReference>
<dbReference type="Gene3D" id="3.90.400.10">
    <property type="entry name" value="Oligo-1,6-glucosidase, Domain 2"/>
    <property type="match status" value="1"/>
</dbReference>
<keyword evidence="7" id="KW-1185">Reference proteome</keyword>
<dbReference type="AlphaFoldDB" id="A0A1E5LDH1"/>
<dbReference type="SMART" id="SM00642">
    <property type="entry name" value="Aamy"/>
    <property type="match status" value="1"/>
</dbReference>
<dbReference type="InterPro" id="IPR017853">
    <property type="entry name" value="GH"/>
</dbReference>
<evidence type="ECO:0000313" key="7">
    <source>
        <dbReference type="Proteomes" id="UP000095209"/>
    </source>
</evidence>
<comment type="subcellular location">
    <subcellularLocation>
        <location evidence="1">Cytoplasm</location>
    </subcellularLocation>
</comment>
<keyword evidence="4" id="KW-0326">Glycosidase</keyword>
<name>A0A1E5LDH1_9BACI</name>
<dbReference type="Proteomes" id="UP000095209">
    <property type="component" value="Unassembled WGS sequence"/>
</dbReference>
<dbReference type="CDD" id="cd11333">
    <property type="entry name" value="AmyAc_SI_OligoGlu_DGase"/>
    <property type="match status" value="1"/>
</dbReference>
<evidence type="ECO:0000256" key="4">
    <source>
        <dbReference type="ARBA" id="ARBA00023295"/>
    </source>
</evidence>
<dbReference type="NCBIfam" id="NF008183">
    <property type="entry name" value="PRK10933.1"/>
    <property type="match status" value="1"/>
</dbReference>
<dbReference type="PANTHER" id="PTHR10357:SF178">
    <property type="entry name" value="OLIGO-1,6-GLUCOSIDASE 3-RELATED"/>
    <property type="match status" value="1"/>
</dbReference>
<dbReference type="RefSeq" id="WP_069717885.1">
    <property type="nucleotide sequence ID" value="NZ_MJEH01000035.1"/>
</dbReference>
<dbReference type="FunFam" id="2.60.40.1180:FF:000007">
    <property type="entry name" value="Sucrose isomerase"/>
    <property type="match status" value="1"/>
</dbReference>
<dbReference type="GO" id="GO:0009313">
    <property type="term" value="P:oligosaccharide catabolic process"/>
    <property type="evidence" value="ECO:0007669"/>
    <property type="project" value="TreeGrafter"/>
</dbReference>
<dbReference type="SUPFAM" id="SSF51445">
    <property type="entry name" value="(Trans)glycosidases"/>
    <property type="match status" value="1"/>
</dbReference>
<dbReference type="FunFam" id="3.20.20.80:FF:000064">
    <property type="entry name" value="Oligo-1,6-glucosidase"/>
    <property type="match status" value="2"/>
</dbReference>
<dbReference type="Gene3D" id="3.20.20.80">
    <property type="entry name" value="Glycosidases"/>
    <property type="match status" value="2"/>
</dbReference>
<dbReference type="FunFam" id="3.90.400.10:FF:000002">
    <property type="entry name" value="Sucrose isomerase"/>
    <property type="match status" value="1"/>
</dbReference>
<evidence type="ECO:0000256" key="2">
    <source>
        <dbReference type="ARBA" id="ARBA00008061"/>
    </source>
</evidence>
<dbReference type="OrthoDB" id="9805159at2"/>
<feature type="domain" description="Glycosyl hydrolase family 13 catalytic" evidence="5">
    <location>
        <begin position="13"/>
        <end position="415"/>
    </location>
</feature>
<dbReference type="InterPro" id="IPR006047">
    <property type="entry name" value="GH13_cat_dom"/>
</dbReference>
<keyword evidence="3 6" id="KW-0378">Hydrolase</keyword>
<organism evidence="6 7">
    <name type="scientific">Bacillus solimangrovi</name>
    <dbReference type="NCBI Taxonomy" id="1305675"/>
    <lineage>
        <taxon>Bacteria</taxon>
        <taxon>Bacillati</taxon>
        <taxon>Bacillota</taxon>
        <taxon>Bacilli</taxon>
        <taxon>Bacillales</taxon>
        <taxon>Bacillaceae</taxon>
        <taxon>Bacillus</taxon>
    </lineage>
</organism>
<dbReference type="GO" id="GO:0004556">
    <property type="term" value="F:alpha-amylase activity"/>
    <property type="evidence" value="ECO:0007669"/>
    <property type="project" value="TreeGrafter"/>
</dbReference>
<evidence type="ECO:0000256" key="3">
    <source>
        <dbReference type="ARBA" id="ARBA00022801"/>
    </source>
</evidence>
<evidence type="ECO:0000313" key="6">
    <source>
        <dbReference type="EMBL" id="OEH92089.1"/>
    </source>
</evidence>